<dbReference type="InterPro" id="IPR000504">
    <property type="entry name" value="RRM_dom"/>
</dbReference>
<accession>A7S105</accession>
<dbReference type="InterPro" id="IPR035979">
    <property type="entry name" value="RBD_domain_sf"/>
</dbReference>
<dbReference type="OrthoDB" id="266020at2759"/>
<keyword evidence="2 3" id="KW-0694">RNA-binding</keyword>
<dbReference type="PANTHER" id="PTHR48025">
    <property type="entry name" value="OS02G0815200 PROTEIN"/>
    <property type="match status" value="1"/>
</dbReference>
<evidence type="ECO:0000256" key="3">
    <source>
        <dbReference type="PROSITE-ProRule" id="PRU00176"/>
    </source>
</evidence>
<dbReference type="InterPro" id="IPR050502">
    <property type="entry name" value="Euk_RNA-bind_prot"/>
</dbReference>
<feature type="domain" description="RRM" evidence="4">
    <location>
        <begin position="91"/>
        <end position="171"/>
    </location>
</feature>
<dbReference type="InParanoid" id="A7S105"/>
<dbReference type="OMA" id="NEYGPDE"/>
<sequence length="313" mass="34717">QESKTTLIVNYIPQDMTDQTFRMMFEAVASLNNCKIVRHKPSGWSYGFGFVDYNTTEDAQKAIDKLNGFTIGNKVLKVAFSRPGGDNTKGANLYVCNIPKQLPEAEFRKAFEAYGNIVNCRLLRDKSTGLPKGCGFVLYDKKAEAQAAISSLSGTFFPGSTMGLQIRYADDNSAKVRPPNNVPNFGQQMGGPGPIRPPANRFQARFNPMGGGPLPQQKMTHMNGNKSQAPPGCTLYVYNIGYDANQEGITALFAQCGIVNKVDIMWDWQRQQCKGFCFVTMATQEEAQNAIQTLNGFMYTNKPLQVSLYSKRF</sequence>
<dbReference type="GO" id="GO:0003729">
    <property type="term" value="F:mRNA binding"/>
    <property type="evidence" value="ECO:0007669"/>
    <property type="project" value="UniProtKB-ARBA"/>
</dbReference>
<dbReference type="InterPro" id="IPR002343">
    <property type="entry name" value="Hud_Sxl_RNA"/>
</dbReference>
<dbReference type="InterPro" id="IPR012677">
    <property type="entry name" value="Nucleotide-bd_a/b_plait_sf"/>
</dbReference>
<keyword evidence="6" id="KW-1185">Reference proteome</keyword>
<dbReference type="PANTHER" id="PTHR48025:SF1">
    <property type="entry name" value="RRM DOMAIN-CONTAINING PROTEIN"/>
    <property type="match status" value="1"/>
</dbReference>
<dbReference type="SMART" id="SM00360">
    <property type="entry name" value="RRM"/>
    <property type="match status" value="3"/>
</dbReference>
<protein>
    <recommendedName>
        <fullName evidence="4">RRM domain-containing protein</fullName>
    </recommendedName>
</protein>
<dbReference type="FunFam" id="3.30.70.330:FF:000383">
    <property type="entry name" value="Sex lethal, isoform D"/>
    <property type="match status" value="1"/>
</dbReference>
<organism evidence="5 6">
    <name type="scientific">Nematostella vectensis</name>
    <name type="common">Starlet sea anemone</name>
    <dbReference type="NCBI Taxonomy" id="45351"/>
    <lineage>
        <taxon>Eukaryota</taxon>
        <taxon>Metazoa</taxon>
        <taxon>Cnidaria</taxon>
        <taxon>Anthozoa</taxon>
        <taxon>Hexacorallia</taxon>
        <taxon>Actiniaria</taxon>
        <taxon>Edwardsiidae</taxon>
        <taxon>Nematostella</taxon>
    </lineage>
</organism>
<dbReference type="STRING" id="45351.A7S105"/>
<dbReference type="GO" id="GO:0009967">
    <property type="term" value="P:positive regulation of signal transduction"/>
    <property type="evidence" value="ECO:0007669"/>
    <property type="project" value="UniProtKB-ARBA"/>
</dbReference>
<evidence type="ECO:0000313" key="6">
    <source>
        <dbReference type="Proteomes" id="UP000001593"/>
    </source>
</evidence>
<dbReference type="HOGENOM" id="CLU_026186_2_2_1"/>
<reference evidence="5 6" key="1">
    <citation type="journal article" date="2007" name="Science">
        <title>Sea anemone genome reveals ancestral eumetazoan gene repertoire and genomic organization.</title>
        <authorList>
            <person name="Putnam N.H."/>
            <person name="Srivastava M."/>
            <person name="Hellsten U."/>
            <person name="Dirks B."/>
            <person name="Chapman J."/>
            <person name="Salamov A."/>
            <person name="Terry A."/>
            <person name="Shapiro H."/>
            <person name="Lindquist E."/>
            <person name="Kapitonov V.V."/>
            <person name="Jurka J."/>
            <person name="Genikhovich G."/>
            <person name="Grigoriev I.V."/>
            <person name="Lucas S.M."/>
            <person name="Steele R.E."/>
            <person name="Finnerty J.R."/>
            <person name="Technau U."/>
            <person name="Martindale M.Q."/>
            <person name="Rokhsar D.S."/>
        </authorList>
    </citation>
    <scope>NUCLEOTIDE SEQUENCE [LARGE SCALE GENOMIC DNA]</scope>
    <source>
        <strain evidence="6">CH2 X CH6</strain>
    </source>
</reference>
<dbReference type="PROSITE" id="PS50102">
    <property type="entry name" value="RRM"/>
    <property type="match status" value="3"/>
</dbReference>
<dbReference type="GO" id="GO:1990904">
    <property type="term" value="C:ribonucleoprotein complex"/>
    <property type="evidence" value="ECO:0007669"/>
    <property type="project" value="InterPro"/>
</dbReference>
<dbReference type="EMBL" id="DS469562">
    <property type="protein sequence ID" value="EDO42673.1"/>
    <property type="molecule type" value="Genomic_DNA"/>
</dbReference>
<dbReference type="GO" id="GO:0005737">
    <property type="term" value="C:cytoplasm"/>
    <property type="evidence" value="ECO:0007669"/>
    <property type="project" value="UniProtKB-ARBA"/>
</dbReference>
<proteinExistence type="predicted"/>
<dbReference type="Proteomes" id="UP000001593">
    <property type="component" value="Unassembled WGS sequence"/>
</dbReference>
<keyword evidence="1" id="KW-0677">Repeat</keyword>
<evidence type="ECO:0000256" key="1">
    <source>
        <dbReference type="ARBA" id="ARBA00022737"/>
    </source>
</evidence>
<dbReference type="Pfam" id="PF00076">
    <property type="entry name" value="RRM_1"/>
    <property type="match status" value="3"/>
</dbReference>
<evidence type="ECO:0000256" key="2">
    <source>
        <dbReference type="ARBA" id="ARBA00022884"/>
    </source>
</evidence>
<dbReference type="KEGG" id="nve:5514558"/>
<feature type="domain" description="RRM" evidence="4">
    <location>
        <begin position="233"/>
        <end position="311"/>
    </location>
</feature>
<evidence type="ECO:0000259" key="4">
    <source>
        <dbReference type="PROSITE" id="PS50102"/>
    </source>
</evidence>
<dbReference type="CDD" id="cd12651">
    <property type="entry name" value="RRM2_SXL"/>
    <property type="match status" value="1"/>
</dbReference>
<gene>
    <name evidence="5" type="ORF">NEMVEDRAFT_v1g100191</name>
</gene>
<dbReference type="Gene3D" id="3.30.70.330">
    <property type="match status" value="3"/>
</dbReference>
<name>A7S105_NEMVE</name>
<dbReference type="AlphaFoldDB" id="A7S105"/>
<feature type="non-terminal residue" evidence="5">
    <location>
        <position position="1"/>
    </location>
</feature>
<dbReference type="eggNOG" id="KOG0145">
    <property type="taxonomic scope" value="Eukaryota"/>
</dbReference>
<dbReference type="CDD" id="cd12649">
    <property type="entry name" value="RRM1_SXL"/>
    <property type="match status" value="1"/>
</dbReference>
<dbReference type="SUPFAM" id="SSF54928">
    <property type="entry name" value="RNA-binding domain, RBD"/>
    <property type="match status" value="2"/>
</dbReference>
<feature type="domain" description="RRM" evidence="4">
    <location>
        <begin position="5"/>
        <end position="83"/>
    </location>
</feature>
<dbReference type="PhylomeDB" id="A7S105"/>
<evidence type="ECO:0000313" key="5">
    <source>
        <dbReference type="EMBL" id="EDO42673.1"/>
    </source>
</evidence>
<dbReference type="PRINTS" id="PR00961">
    <property type="entry name" value="HUDSXLRNA"/>
</dbReference>
<dbReference type="GO" id="GO:0010629">
    <property type="term" value="P:negative regulation of gene expression"/>
    <property type="evidence" value="ECO:0007669"/>
    <property type="project" value="UniProtKB-ARBA"/>
</dbReference>